<dbReference type="Pfam" id="PF07219">
    <property type="entry name" value="HemY_N"/>
    <property type="match status" value="1"/>
</dbReference>
<keyword evidence="2 5" id="KW-0812">Transmembrane</keyword>
<dbReference type="GO" id="GO:0004729">
    <property type="term" value="F:oxygen-dependent protoporphyrinogen oxidase activity"/>
    <property type="evidence" value="ECO:0007669"/>
    <property type="project" value="UniProtKB-EC"/>
</dbReference>
<reference evidence="7 8" key="1">
    <citation type="submission" date="2015-02" db="EMBL/GenBank/DDBJ databases">
        <title>Whole genome shotgun sequencing of cultured foodborne pathogen.</title>
        <authorList>
            <person name="Timme R."/>
            <person name="Allard M.W."/>
            <person name="Strain E."/>
            <person name="Evans P.S."/>
            <person name="Brown E."/>
        </authorList>
    </citation>
    <scope>NUCLEOTIDE SEQUENCE [LARGE SCALE GENOMIC DNA]</scope>
    <source>
        <strain evidence="7 8">GCSL-TSO-24</strain>
    </source>
</reference>
<feature type="transmembrane region" description="Helical" evidence="5">
    <location>
        <begin position="41"/>
        <end position="62"/>
    </location>
</feature>
<organism evidence="7 8">
    <name type="scientific">Morganella morganii</name>
    <name type="common">Proteus morganii</name>
    <dbReference type="NCBI Taxonomy" id="582"/>
    <lineage>
        <taxon>Bacteria</taxon>
        <taxon>Pseudomonadati</taxon>
        <taxon>Pseudomonadota</taxon>
        <taxon>Gammaproteobacteria</taxon>
        <taxon>Enterobacterales</taxon>
        <taxon>Morganellaceae</taxon>
        <taxon>Morganella</taxon>
    </lineage>
</organism>
<evidence type="ECO:0000259" key="6">
    <source>
        <dbReference type="Pfam" id="PF07219"/>
    </source>
</evidence>
<evidence type="ECO:0000256" key="5">
    <source>
        <dbReference type="SAM" id="Phobius"/>
    </source>
</evidence>
<keyword evidence="7" id="KW-0560">Oxidoreductase</keyword>
<evidence type="ECO:0000256" key="1">
    <source>
        <dbReference type="ARBA" id="ARBA00004370"/>
    </source>
</evidence>
<feature type="non-terminal residue" evidence="7">
    <location>
        <position position="73"/>
    </location>
</feature>
<gene>
    <name evidence="7" type="ORF">UA45_22225</name>
</gene>
<keyword evidence="3 5" id="KW-1133">Transmembrane helix</keyword>
<evidence type="ECO:0000313" key="8">
    <source>
        <dbReference type="Proteomes" id="UP000032582"/>
    </source>
</evidence>
<accession>A0A0D8L1A5</accession>
<dbReference type="GO" id="GO:0016020">
    <property type="term" value="C:membrane"/>
    <property type="evidence" value="ECO:0007669"/>
    <property type="project" value="UniProtKB-SubCell"/>
</dbReference>
<evidence type="ECO:0000256" key="2">
    <source>
        <dbReference type="ARBA" id="ARBA00022692"/>
    </source>
</evidence>
<dbReference type="Proteomes" id="UP000032582">
    <property type="component" value="Unassembled WGS sequence"/>
</dbReference>
<protein>
    <submittedName>
        <fullName evidence="7">Protoheme IX biogenesis protein</fullName>
        <ecNumber evidence="7">1.3.3.4</ecNumber>
    </submittedName>
</protein>
<keyword evidence="4 5" id="KW-0472">Membrane</keyword>
<proteinExistence type="predicted"/>
<evidence type="ECO:0000256" key="3">
    <source>
        <dbReference type="ARBA" id="ARBA00022989"/>
    </source>
</evidence>
<comment type="caution">
    <text evidence="7">The sequence shown here is derived from an EMBL/GenBank/DDBJ whole genome shotgun (WGS) entry which is preliminary data.</text>
</comment>
<name>A0A0D8L1A5_MORMO</name>
<comment type="subcellular location">
    <subcellularLocation>
        <location evidence="1">Membrane</location>
    </subcellularLocation>
</comment>
<dbReference type="InterPro" id="IPR010817">
    <property type="entry name" value="HemY_N"/>
</dbReference>
<feature type="domain" description="HemY N-terminal" evidence="6">
    <location>
        <begin position="26"/>
        <end position="73"/>
    </location>
</feature>
<dbReference type="AlphaFoldDB" id="A0A0D8L1A5"/>
<evidence type="ECO:0000313" key="7">
    <source>
        <dbReference type="EMBL" id="KJF75715.1"/>
    </source>
</evidence>
<dbReference type="EMBL" id="JZSH01000566">
    <property type="protein sequence ID" value="KJF75715.1"/>
    <property type="molecule type" value="Genomic_DNA"/>
</dbReference>
<evidence type="ECO:0000256" key="4">
    <source>
        <dbReference type="ARBA" id="ARBA00023136"/>
    </source>
</evidence>
<dbReference type="EC" id="1.3.3.4" evidence="7"/>
<sequence>MFKIFILFLILIAGIIVGPLMAGHQGYVLIQTNNFDIETSVTGLIIIFLILQAVLMLLGWCWRRLKSGSTRTR</sequence>